<feature type="domain" description="DinB-like" evidence="2">
    <location>
        <begin position="6"/>
        <end position="153"/>
    </location>
</feature>
<sequence>MMSIFNEARLETWNELKGLSDEKLNQKPSAEEWSIREVLDHLKKIDMTAQKMLKERVKDAPIKEIEEKPLEVAQDRNNKRKAPSHLEPAHDFISGSQMKRELDVVREQLTAAIASLKEEDFERVLPHPVFQELTVRQWIDFIGHHEKRHLSQMKEIKEKIERA</sequence>
<evidence type="ECO:0000313" key="5">
    <source>
        <dbReference type="Proteomes" id="UP000032247"/>
    </source>
</evidence>
<evidence type="ECO:0000259" key="2">
    <source>
        <dbReference type="Pfam" id="PF12867"/>
    </source>
</evidence>
<dbReference type="AlphaFoldDB" id="A0A0C3JN60"/>
<evidence type="ECO:0000313" key="4">
    <source>
        <dbReference type="EMBL" id="KZD87415.1"/>
    </source>
</evidence>
<reference evidence="4 6" key="2">
    <citation type="submission" date="2015-09" db="EMBL/GenBank/DDBJ databases">
        <title>Spore heat resistance.</title>
        <authorList>
            <person name="Boekhorst J."/>
            <person name="Berendsen E.M."/>
            <person name="Wells-Bennik M.H."/>
            <person name="Kuipers O.P."/>
        </authorList>
    </citation>
    <scope>NUCLEOTIDE SEQUENCE [LARGE SCALE GENOMIC DNA]</scope>
    <source>
        <strain evidence="4 6">B4122</strain>
    </source>
</reference>
<feature type="region of interest" description="Disordered" evidence="1">
    <location>
        <begin position="64"/>
        <end position="94"/>
    </location>
</feature>
<comment type="caution">
    <text evidence="3">The sequence shown here is derived from an EMBL/GenBank/DDBJ whole genome shotgun (WGS) entry which is preliminary data.</text>
</comment>
<accession>A0A0C3JN60</accession>
<dbReference type="InterPro" id="IPR024775">
    <property type="entry name" value="DinB-like"/>
</dbReference>
<proteinExistence type="predicted"/>
<gene>
    <name evidence="4" type="ORF">B4122_4539</name>
    <name evidence="3" type="ORF">SC09_Contig17orf00819</name>
</gene>
<dbReference type="STRING" id="483913.AN935_15545"/>
<dbReference type="Proteomes" id="UP000032247">
    <property type="component" value="Unassembled WGS sequence"/>
</dbReference>
<dbReference type="Proteomes" id="UP000076442">
    <property type="component" value="Unassembled WGS sequence"/>
</dbReference>
<name>A0A0C3JN60_BACIU</name>
<reference evidence="3 5" key="1">
    <citation type="submission" date="2014-12" db="EMBL/GenBank/DDBJ databases">
        <title>Comparative genome analysis of Bacillus coagulans HM-08, Clostridium butyricum HM-68, Bacillus subtilis HM-66 and Bacillus licheniformis BL-09.</title>
        <authorList>
            <person name="Zhang H."/>
        </authorList>
    </citation>
    <scope>NUCLEOTIDE SEQUENCE [LARGE SCALE GENOMIC DNA]</scope>
    <source>
        <strain evidence="3 5">HM-66</strain>
    </source>
</reference>
<evidence type="ECO:0000313" key="3">
    <source>
        <dbReference type="EMBL" id="KIU13535.1"/>
    </source>
</evidence>
<dbReference type="Gene3D" id="1.20.120.450">
    <property type="entry name" value="dinb family like domain"/>
    <property type="match status" value="1"/>
</dbReference>
<dbReference type="PATRIC" id="fig|1423.134.peg.2253"/>
<organism evidence="3 5">
    <name type="scientific">Bacillus subtilis</name>
    <dbReference type="NCBI Taxonomy" id="1423"/>
    <lineage>
        <taxon>Bacteria</taxon>
        <taxon>Bacillati</taxon>
        <taxon>Bacillota</taxon>
        <taxon>Bacilli</taxon>
        <taxon>Bacillales</taxon>
        <taxon>Bacillaceae</taxon>
        <taxon>Bacillus</taxon>
    </lineage>
</organism>
<dbReference type="EMBL" id="JXBC01000001">
    <property type="protein sequence ID" value="KIU13535.1"/>
    <property type="molecule type" value="Genomic_DNA"/>
</dbReference>
<protein>
    <recommendedName>
        <fullName evidence="2">DinB-like domain-containing protein</fullName>
    </recommendedName>
</protein>
<dbReference type="SUPFAM" id="SSF109854">
    <property type="entry name" value="DinB/YfiT-like putative metalloenzymes"/>
    <property type="match status" value="1"/>
</dbReference>
<feature type="compositionally biased region" description="Basic and acidic residues" evidence="1">
    <location>
        <begin position="64"/>
        <end position="77"/>
    </location>
</feature>
<evidence type="ECO:0000313" key="6">
    <source>
        <dbReference type="Proteomes" id="UP000076442"/>
    </source>
</evidence>
<dbReference type="Pfam" id="PF12867">
    <property type="entry name" value="DinB_2"/>
    <property type="match status" value="1"/>
</dbReference>
<dbReference type="EMBL" id="LJZV01000031">
    <property type="protein sequence ID" value="KZD87415.1"/>
    <property type="molecule type" value="Genomic_DNA"/>
</dbReference>
<evidence type="ECO:0000256" key="1">
    <source>
        <dbReference type="SAM" id="MobiDB-lite"/>
    </source>
</evidence>
<dbReference type="InterPro" id="IPR034660">
    <property type="entry name" value="DinB/YfiT-like"/>
</dbReference>